<dbReference type="SMART" id="SM00587">
    <property type="entry name" value="CHK"/>
    <property type="match status" value="1"/>
</dbReference>
<dbReference type="SUPFAM" id="SSF56112">
    <property type="entry name" value="Protein kinase-like (PK-like)"/>
    <property type="match status" value="1"/>
</dbReference>
<dbReference type="Pfam" id="PF02958">
    <property type="entry name" value="EcKL"/>
    <property type="match status" value="1"/>
</dbReference>
<evidence type="ECO:0000259" key="1">
    <source>
        <dbReference type="SMART" id="SM00587"/>
    </source>
</evidence>
<dbReference type="InterPro" id="IPR011009">
    <property type="entry name" value="Kinase-like_dom_sf"/>
</dbReference>
<evidence type="ECO:0000313" key="2">
    <source>
        <dbReference type="EMBL" id="CAL1685067.1"/>
    </source>
</evidence>
<dbReference type="PANTHER" id="PTHR11012:SF56">
    <property type="entry name" value="CHK KINASE-LIKE DOMAIN-CONTAINING PROTEIN-RELATED"/>
    <property type="match status" value="1"/>
</dbReference>
<dbReference type="AlphaFoldDB" id="A0AAV2NXR8"/>
<dbReference type="EMBL" id="OZ034828">
    <property type="protein sequence ID" value="CAL1685067.1"/>
    <property type="molecule type" value="Genomic_DNA"/>
</dbReference>
<dbReference type="PANTHER" id="PTHR11012">
    <property type="entry name" value="PROTEIN KINASE-LIKE DOMAIN-CONTAINING"/>
    <property type="match status" value="1"/>
</dbReference>
<dbReference type="Proteomes" id="UP001497644">
    <property type="component" value="Chromosome 5"/>
</dbReference>
<reference evidence="2" key="1">
    <citation type="submission" date="2024-04" db="EMBL/GenBank/DDBJ databases">
        <authorList>
            <consortium name="Molecular Ecology Group"/>
        </authorList>
    </citation>
    <scope>NUCLEOTIDE SEQUENCE</scope>
</reference>
<proteinExistence type="predicted"/>
<protein>
    <recommendedName>
        <fullName evidence="1">CHK kinase-like domain-containing protein</fullName>
    </recommendedName>
</protein>
<dbReference type="InterPro" id="IPR015897">
    <property type="entry name" value="CHK_kinase-like"/>
</dbReference>
<accession>A0AAV2NXR8</accession>
<organism evidence="2 3">
    <name type="scientific">Lasius platythorax</name>
    <dbReference type="NCBI Taxonomy" id="488582"/>
    <lineage>
        <taxon>Eukaryota</taxon>
        <taxon>Metazoa</taxon>
        <taxon>Ecdysozoa</taxon>
        <taxon>Arthropoda</taxon>
        <taxon>Hexapoda</taxon>
        <taxon>Insecta</taxon>
        <taxon>Pterygota</taxon>
        <taxon>Neoptera</taxon>
        <taxon>Endopterygota</taxon>
        <taxon>Hymenoptera</taxon>
        <taxon>Apocrita</taxon>
        <taxon>Aculeata</taxon>
        <taxon>Formicoidea</taxon>
        <taxon>Formicidae</taxon>
        <taxon>Formicinae</taxon>
        <taxon>Lasius</taxon>
        <taxon>Lasius</taxon>
    </lineage>
</organism>
<sequence>MNVLQSMNETIIKQFFKMVLRKELCDETINVLHVKDNSNFVKGTNFLSDFFKVQITYTILSKIDKKMSEQIADIVVKSEPISGIQLTMVHEQGMFIRELTMLSEALPKIEKLVHKQLGPKLWYGSPEFRILVMENLTERGFVMKDRQKGLSMEHCLLVIEQLAKLHAGSVALHEKEPKLIESFKSGGIISVNCPESFMRLLEVSLLNVSKAIQGWTDQKYAHIATKLDKLVKTFRDRCADVYKYEPNEFCVLNHGDCWINNIMFRESDDGKLSDVLMVDYQMSVYSSPAIDLHYFLNICPQMELKYENDDFLLNSYLKTLTNTMISIGCATKAPTMEKLKAALHKRRIYAVFAGVILHLRMMADAKDTEDFVEVLEKLQGETKMDVFKNPDTVILAQKMIPTMDQRGYFD</sequence>
<keyword evidence="3" id="KW-1185">Reference proteome</keyword>
<dbReference type="Gene3D" id="3.90.1200.10">
    <property type="match status" value="1"/>
</dbReference>
<dbReference type="InterPro" id="IPR004119">
    <property type="entry name" value="EcKL"/>
</dbReference>
<name>A0AAV2NXR8_9HYME</name>
<gene>
    <name evidence="2" type="ORF">LPLAT_LOCUS10552</name>
</gene>
<feature type="domain" description="CHK kinase-like" evidence="1">
    <location>
        <begin position="131"/>
        <end position="326"/>
    </location>
</feature>
<evidence type="ECO:0000313" key="3">
    <source>
        <dbReference type="Proteomes" id="UP001497644"/>
    </source>
</evidence>